<evidence type="ECO:0000313" key="1">
    <source>
        <dbReference type="EMBL" id="KAI4859570.1"/>
    </source>
</evidence>
<name>A0ACB9YJJ6_9PEZI</name>
<organism evidence="1 2">
    <name type="scientific">Hypoxylon rubiginosum</name>
    <dbReference type="NCBI Taxonomy" id="110542"/>
    <lineage>
        <taxon>Eukaryota</taxon>
        <taxon>Fungi</taxon>
        <taxon>Dikarya</taxon>
        <taxon>Ascomycota</taxon>
        <taxon>Pezizomycotina</taxon>
        <taxon>Sordariomycetes</taxon>
        <taxon>Xylariomycetidae</taxon>
        <taxon>Xylariales</taxon>
        <taxon>Hypoxylaceae</taxon>
        <taxon>Hypoxylon</taxon>
    </lineage>
</organism>
<dbReference type="EMBL" id="MU393626">
    <property type="protein sequence ID" value="KAI4859570.1"/>
    <property type="molecule type" value="Genomic_DNA"/>
</dbReference>
<protein>
    <submittedName>
        <fullName evidence="1">Uncharacterized protein</fullName>
    </submittedName>
</protein>
<reference evidence="1 2" key="1">
    <citation type="journal article" date="2022" name="New Phytol.">
        <title>Ecological generalism drives hyperdiversity of secondary metabolite gene clusters in xylarialean endophytes.</title>
        <authorList>
            <person name="Franco M.E.E."/>
            <person name="Wisecaver J.H."/>
            <person name="Arnold A.E."/>
            <person name="Ju Y.M."/>
            <person name="Slot J.C."/>
            <person name="Ahrendt S."/>
            <person name="Moore L.P."/>
            <person name="Eastman K.E."/>
            <person name="Scott K."/>
            <person name="Konkel Z."/>
            <person name="Mondo S.J."/>
            <person name="Kuo A."/>
            <person name="Hayes R.D."/>
            <person name="Haridas S."/>
            <person name="Andreopoulos B."/>
            <person name="Riley R."/>
            <person name="LaButti K."/>
            <person name="Pangilinan J."/>
            <person name="Lipzen A."/>
            <person name="Amirebrahimi M."/>
            <person name="Yan J."/>
            <person name="Adam C."/>
            <person name="Keymanesh K."/>
            <person name="Ng V."/>
            <person name="Louie K."/>
            <person name="Northen T."/>
            <person name="Drula E."/>
            <person name="Henrissat B."/>
            <person name="Hsieh H.M."/>
            <person name="Youens-Clark K."/>
            <person name="Lutzoni F."/>
            <person name="Miadlikowska J."/>
            <person name="Eastwood D.C."/>
            <person name="Hamelin R.C."/>
            <person name="Grigoriev I.V."/>
            <person name="U'Ren J.M."/>
        </authorList>
    </citation>
    <scope>NUCLEOTIDE SEQUENCE [LARGE SCALE GENOMIC DNA]</scope>
    <source>
        <strain evidence="1 2">CBS 119005</strain>
    </source>
</reference>
<evidence type="ECO:0000313" key="2">
    <source>
        <dbReference type="Proteomes" id="UP001497700"/>
    </source>
</evidence>
<comment type="caution">
    <text evidence="1">The sequence shown here is derived from an EMBL/GenBank/DDBJ whole genome shotgun (WGS) entry which is preliminary data.</text>
</comment>
<dbReference type="Proteomes" id="UP001497700">
    <property type="component" value="Unassembled WGS sequence"/>
</dbReference>
<sequence>MEPNWNPMLEAQALDRAHRIGQTREVSATRYLTPDSIKKYVQDVKERKLRLINKSLGNFIGEKE</sequence>
<proteinExistence type="predicted"/>
<gene>
    <name evidence="1" type="ORF">F4820DRAFT_157651</name>
</gene>
<accession>A0ACB9YJJ6</accession>
<keyword evidence="2" id="KW-1185">Reference proteome</keyword>